<evidence type="ECO:0000313" key="4">
    <source>
        <dbReference type="EMBL" id="OUJ73823.1"/>
    </source>
</evidence>
<dbReference type="Proteomes" id="UP000194873">
    <property type="component" value="Unassembled WGS sequence"/>
</dbReference>
<name>A0A243WDU2_9BACT</name>
<dbReference type="GO" id="GO:0030246">
    <property type="term" value="F:carbohydrate binding"/>
    <property type="evidence" value="ECO:0007669"/>
    <property type="project" value="InterPro"/>
</dbReference>
<evidence type="ECO:0000313" key="5">
    <source>
        <dbReference type="Proteomes" id="UP000194873"/>
    </source>
</evidence>
<dbReference type="GO" id="GO:0003824">
    <property type="term" value="F:catalytic activity"/>
    <property type="evidence" value="ECO:0007669"/>
    <property type="project" value="InterPro"/>
</dbReference>
<comment type="cofactor">
    <cofactor evidence="1">
        <name>Ca(2+)</name>
        <dbReference type="ChEBI" id="CHEBI:29108"/>
    </cofactor>
</comment>
<dbReference type="AlphaFoldDB" id="A0A243WDU2"/>
<keyword evidence="3" id="KW-0106">Calcium</keyword>
<dbReference type="GO" id="GO:0005975">
    <property type="term" value="P:carbohydrate metabolic process"/>
    <property type="evidence" value="ECO:0007669"/>
    <property type="project" value="InterPro"/>
</dbReference>
<evidence type="ECO:0000256" key="3">
    <source>
        <dbReference type="ARBA" id="ARBA00022837"/>
    </source>
</evidence>
<comment type="subunit">
    <text evidence="2">Monomer.</text>
</comment>
<dbReference type="RefSeq" id="WP_086594432.1">
    <property type="nucleotide sequence ID" value="NZ_MTSE01000005.1"/>
</dbReference>
<comment type="caution">
    <text evidence="4">The sequence shown here is derived from an EMBL/GenBank/DDBJ whole genome shotgun (WGS) entry which is preliminary data.</text>
</comment>
<protein>
    <submittedName>
        <fullName evidence="4">Uncharacterized protein</fullName>
    </submittedName>
</protein>
<dbReference type="InterPro" id="IPR014718">
    <property type="entry name" value="GH-type_carb-bd"/>
</dbReference>
<dbReference type="Gene3D" id="2.70.98.10">
    <property type="match status" value="1"/>
</dbReference>
<organism evidence="4 5">
    <name type="scientific">Hymenobacter crusticola</name>
    <dbReference type="NCBI Taxonomy" id="1770526"/>
    <lineage>
        <taxon>Bacteria</taxon>
        <taxon>Pseudomonadati</taxon>
        <taxon>Bacteroidota</taxon>
        <taxon>Cytophagia</taxon>
        <taxon>Cytophagales</taxon>
        <taxon>Hymenobacteraceae</taxon>
        <taxon>Hymenobacter</taxon>
    </lineage>
</organism>
<dbReference type="InterPro" id="IPR011013">
    <property type="entry name" value="Gal_mutarotase_sf_dom"/>
</dbReference>
<evidence type="ECO:0000256" key="2">
    <source>
        <dbReference type="ARBA" id="ARBA00011245"/>
    </source>
</evidence>
<keyword evidence="5" id="KW-1185">Reference proteome</keyword>
<proteinExistence type="predicted"/>
<reference evidence="4 5" key="1">
    <citation type="submission" date="2017-01" db="EMBL/GenBank/DDBJ databases">
        <title>A new Hymenobacter.</title>
        <authorList>
            <person name="Liang Y."/>
            <person name="Feng F."/>
        </authorList>
    </citation>
    <scope>NUCLEOTIDE SEQUENCE [LARGE SCALE GENOMIC DNA]</scope>
    <source>
        <strain evidence="4">MIMBbqt21</strain>
    </source>
</reference>
<accession>A0A243WDU2</accession>
<dbReference type="SUPFAM" id="SSF74650">
    <property type="entry name" value="Galactose mutarotase-like"/>
    <property type="match status" value="1"/>
</dbReference>
<dbReference type="EMBL" id="MTSE01000005">
    <property type="protein sequence ID" value="OUJ73823.1"/>
    <property type="molecule type" value="Genomic_DNA"/>
</dbReference>
<sequence>MSIIAVGGIQGGQCQSVITSVIFETAPNCTVVPSYALRNTEGALAAITNYSGALTKLFVSAQERNLGTAPCGLDGLASYARPSNRYFGDTTRNFLKGKLRDIGSVTAGQHYGFARETQHFSDSDNQLAFPSTVLRPSETFCSSTKCRFNVRQQPRYHT</sequence>
<evidence type="ECO:0000256" key="1">
    <source>
        <dbReference type="ARBA" id="ARBA00001913"/>
    </source>
</evidence>
<gene>
    <name evidence="4" type="ORF">BXP70_12670</name>
</gene>